<proteinExistence type="predicted"/>
<dbReference type="Pfam" id="PF13554">
    <property type="entry name" value="Phage_tail_terminator_5"/>
    <property type="match status" value="1"/>
</dbReference>
<accession>A0A1M4Y9T1</accession>
<name>A0A1M4Y9T1_9HYPH</name>
<dbReference type="InterPro" id="IPR025395">
    <property type="entry name" value="Phage_tail_terminator-like"/>
</dbReference>
<dbReference type="OrthoDB" id="7305894at2"/>
<reference evidence="1 2" key="1">
    <citation type="submission" date="2016-11" db="EMBL/GenBank/DDBJ databases">
        <authorList>
            <person name="Jaros S."/>
            <person name="Januszkiewicz K."/>
            <person name="Wedrychowicz H."/>
        </authorList>
    </citation>
    <scope>NUCLEOTIDE SEQUENCE [LARGE SCALE GENOMIC DNA]</scope>
    <source>
        <strain evidence="1 2">DSM 19436</strain>
    </source>
</reference>
<keyword evidence="2" id="KW-1185">Reference proteome</keyword>
<evidence type="ECO:0000313" key="1">
    <source>
        <dbReference type="EMBL" id="SHF02541.1"/>
    </source>
</evidence>
<gene>
    <name evidence="1" type="ORF">SAMN02745157_1465</name>
</gene>
<dbReference type="AlphaFoldDB" id="A0A1M4Y9T1"/>
<dbReference type="Proteomes" id="UP000184485">
    <property type="component" value="Unassembled WGS sequence"/>
</dbReference>
<dbReference type="RefSeq" id="WP_073052001.1">
    <property type="nucleotide sequence ID" value="NZ_FQUP01000001.1"/>
</dbReference>
<sequence>MPLAGVVAAVEGRLADFWSRCPVRGFQSDDGSAPLDGSAFLEVQYPYASSDQITIGAPGNNMFREEGAFRLVLNVPRDTNGRADALPWSDELAALFRSKHFGGIPGLTGITTWSPSSPVIDDATDDGNYLVLAIAVPYQANFLA</sequence>
<evidence type="ECO:0000313" key="2">
    <source>
        <dbReference type="Proteomes" id="UP000184485"/>
    </source>
</evidence>
<organism evidence="1 2">
    <name type="scientific">Kaistia soli DSM 19436</name>
    <dbReference type="NCBI Taxonomy" id="1122133"/>
    <lineage>
        <taxon>Bacteria</taxon>
        <taxon>Pseudomonadati</taxon>
        <taxon>Pseudomonadota</taxon>
        <taxon>Alphaproteobacteria</taxon>
        <taxon>Hyphomicrobiales</taxon>
        <taxon>Kaistiaceae</taxon>
        <taxon>Kaistia</taxon>
    </lineage>
</organism>
<dbReference type="Gene3D" id="3.30.2000.20">
    <property type="match status" value="1"/>
</dbReference>
<protein>
    <submittedName>
        <fullName evidence="1">Uncharacterized protein</fullName>
    </submittedName>
</protein>
<dbReference type="EMBL" id="FQUP01000001">
    <property type="protein sequence ID" value="SHF02541.1"/>
    <property type="molecule type" value="Genomic_DNA"/>
</dbReference>
<dbReference type="STRING" id="1122133.SAMN02745157_1465"/>